<keyword evidence="2" id="KW-1185">Reference proteome</keyword>
<dbReference type="GO" id="GO:0003676">
    <property type="term" value="F:nucleic acid binding"/>
    <property type="evidence" value="ECO:0007669"/>
    <property type="project" value="InterPro"/>
</dbReference>
<sequence length="196" mass="22343">MIQNLEEIIRRFCAYGLEFKDSDGFTYYWFTLILALELAYKTSIHASTGKTPAMLEKGWNPKLPVNTLKKDLVDINPAASIFKLLLDKVRHHAKQSMNDAFEYDKQKWDKSHKNPELKVGDLILFSTLNFKNIKGTKKLKDYFAGPFIIKSLHGTNAVQVELSGESENKHPDFPVSLVKHCTSSDEELSSTSTWSK</sequence>
<dbReference type="OrthoDB" id="3268967at2759"/>
<dbReference type="Proteomes" id="UP000765509">
    <property type="component" value="Unassembled WGS sequence"/>
</dbReference>
<protein>
    <recommendedName>
        <fullName evidence="3">Integrase catalytic domain-containing protein</fullName>
    </recommendedName>
</protein>
<gene>
    <name evidence="1" type="ORF">O181_086687</name>
</gene>
<dbReference type="InterPro" id="IPR036397">
    <property type="entry name" value="RNaseH_sf"/>
</dbReference>
<accession>A0A9Q3IMK2</accession>
<reference evidence="1" key="1">
    <citation type="submission" date="2021-03" db="EMBL/GenBank/DDBJ databases">
        <title>Draft genome sequence of rust myrtle Austropuccinia psidii MF-1, a brazilian biotype.</title>
        <authorList>
            <person name="Quecine M.C."/>
            <person name="Pachon D.M.R."/>
            <person name="Bonatelli M.L."/>
            <person name="Correr F.H."/>
            <person name="Franceschini L.M."/>
            <person name="Leite T.F."/>
            <person name="Margarido G.R.A."/>
            <person name="Almeida C.A."/>
            <person name="Ferrarezi J.A."/>
            <person name="Labate C.A."/>
        </authorList>
    </citation>
    <scope>NUCLEOTIDE SEQUENCE</scope>
    <source>
        <strain evidence="1">MF-1</strain>
    </source>
</reference>
<organism evidence="1 2">
    <name type="scientific">Austropuccinia psidii MF-1</name>
    <dbReference type="NCBI Taxonomy" id="1389203"/>
    <lineage>
        <taxon>Eukaryota</taxon>
        <taxon>Fungi</taxon>
        <taxon>Dikarya</taxon>
        <taxon>Basidiomycota</taxon>
        <taxon>Pucciniomycotina</taxon>
        <taxon>Pucciniomycetes</taxon>
        <taxon>Pucciniales</taxon>
        <taxon>Sphaerophragmiaceae</taxon>
        <taxon>Austropuccinia</taxon>
    </lineage>
</organism>
<dbReference type="EMBL" id="AVOT02052013">
    <property type="protein sequence ID" value="MBW0546972.1"/>
    <property type="molecule type" value="Genomic_DNA"/>
</dbReference>
<proteinExistence type="predicted"/>
<dbReference type="AlphaFoldDB" id="A0A9Q3IMK2"/>
<evidence type="ECO:0000313" key="1">
    <source>
        <dbReference type="EMBL" id="MBW0546972.1"/>
    </source>
</evidence>
<comment type="caution">
    <text evidence="1">The sequence shown here is derived from an EMBL/GenBank/DDBJ whole genome shotgun (WGS) entry which is preliminary data.</text>
</comment>
<evidence type="ECO:0008006" key="3">
    <source>
        <dbReference type="Google" id="ProtNLM"/>
    </source>
</evidence>
<name>A0A9Q3IMK2_9BASI</name>
<dbReference type="Gene3D" id="3.30.420.10">
    <property type="entry name" value="Ribonuclease H-like superfamily/Ribonuclease H"/>
    <property type="match status" value="1"/>
</dbReference>
<evidence type="ECO:0000313" key="2">
    <source>
        <dbReference type="Proteomes" id="UP000765509"/>
    </source>
</evidence>